<proteinExistence type="predicted"/>
<feature type="region of interest" description="Disordered" evidence="2">
    <location>
        <begin position="1"/>
        <end position="20"/>
    </location>
</feature>
<name>A0A834YZJ0_TETSI</name>
<dbReference type="Pfam" id="PF20711">
    <property type="entry name" value="DUF6825"/>
    <property type="match status" value="1"/>
</dbReference>
<dbReference type="EMBL" id="JABCRI010000014">
    <property type="protein sequence ID" value="KAF8394162.1"/>
    <property type="molecule type" value="Genomic_DNA"/>
</dbReference>
<keyword evidence="4" id="KW-1185">Reference proteome</keyword>
<dbReference type="AlphaFoldDB" id="A0A834YZJ0"/>
<accession>A0A834YZJ0</accession>
<feature type="compositionally biased region" description="Polar residues" evidence="2">
    <location>
        <begin position="256"/>
        <end position="272"/>
    </location>
</feature>
<gene>
    <name evidence="3" type="ORF">HHK36_020368</name>
</gene>
<feature type="coiled-coil region" evidence="1">
    <location>
        <begin position="150"/>
        <end position="177"/>
    </location>
</feature>
<evidence type="ECO:0000256" key="1">
    <source>
        <dbReference type="SAM" id="Coils"/>
    </source>
</evidence>
<protein>
    <submittedName>
        <fullName evidence="3">Uncharacterized protein</fullName>
    </submittedName>
</protein>
<dbReference type="InterPro" id="IPR040003">
    <property type="entry name" value="PG18-like"/>
</dbReference>
<evidence type="ECO:0000313" key="4">
    <source>
        <dbReference type="Proteomes" id="UP000655225"/>
    </source>
</evidence>
<evidence type="ECO:0000313" key="3">
    <source>
        <dbReference type="EMBL" id="KAF8394162.1"/>
    </source>
</evidence>
<dbReference type="PANTHER" id="PTHR35745:SF1">
    <property type="entry name" value="OS04G0513000 PROTEIN"/>
    <property type="match status" value="1"/>
</dbReference>
<evidence type="ECO:0000256" key="2">
    <source>
        <dbReference type="SAM" id="MobiDB-lite"/>
    </source>
</evidence>
<dbReference type="Proteomes" id="UP000655225">
    <property type="component" value="Unassembled WGS sequence"/>
</dbReference>
<comment type="caution">
    <text evidence="3">The sequence shown here is derived from an EMBL/GenBank/DDBJ whole genome shotgun (WGS) entry which is preliminary data.</text>
</comment>
<feature type="region of interest" description="Disordered" evidence="2">
    <location>
        <begin position="219"/>
        <end position="284"/>
    </location>
</feature>
<dbReference type="GO" id="GO:0009535">
    <property type="term" value="C:chloroplast thylakoid membrane"/>
    <property type="evidence" value="ECO:0007669"/>
    <property type="project" value="TreeGrafter"/>
</dbReference>
<dbReference type="GO" id="GO:0010027">
    <property type="term" value="P:thylakoid membrane organization"/>
    <property type="evidence" value="ECO:0007669"/>
    <property type="project" value="InterPro"/>
</dbReference>
<sequence length="284" mass="30917">MSGVSAPPPTSSLPPLKKKSSRCRYPSTSVVPCLCPQHPRYSSNIGLKSITTLAGGFSRFRVRCRSSSSGPGGPGSGTIRGVGLFGFLNFSSYSKMFDVETMEVTVGVFWMLFVLGKALAEALNERIKSTVGELLSSVGRLQAEQQKQVQDFQEDVLERAKRAKEKAAREAMETQGLIPKSTRIEPSAATDDVPNEVSTPAVDDEDVLGRAKRAKEKAAREAMETQGLIPKSTRIEPSAATDDVPNEVSTPAVDDVSSNFTLIFQSNHQQQSYKHRPSPRDLKR</sequence>
<feature type="compositionally biased region" description="Pro residues" evidence="2">
    <location>
        <begin position="1"/>
        <end position="12"/>
    </location>
</feature>
<organism evidence="3 4">
    <name type="scientific">Tetracentron sinense</name>
    <name type="common">Spur-leaf</name>
    <dbReference type="NCBI Taxonomy" id="13715"/>
    <lineage>
        <taxon>Eukaryota</taxon>
        <taxon>Viridiplantae</taxon>
        <taxon>Streptophyta</taxon>
        <taxon>Embryophyta</taxon>
        <taxon>Tracheophyta</taxon>
        <taxon>Spermatophyta</taxon>
        <taxon>Magnoliopsida</taxon>
        <taxon>Trochodendrales</taxon>
        <taxon>Trochodendraceae</taxon>
        <taxon>Tetracentron</taxon>
    </lineage>
</organism>
<keyword evidence="1" id="KW-0175">Coiled coil</keyword>
<reference evidence="3 4" key="1">
    <citation type="submission" date="2020-04" db="EMBL/GenBank/DDBJ databases">
        <title>Plant Genome Project.</title>
        <authorList>
            <person name="Zhang R.-G."/>
        </authorList>
    </citation>
    <scope>NUCLEOTIDE SEQUENCE [LARGE SCALE GENOMIC DNA]</scope>
    <source>
        <strain evidence="3">YNK0</strain>
        <tissue evidence="3">Leaf</tissue>
    </source>
</reference>
<dbReference type="PANTHER" id="PTHR35745">
    <property type="entry name" value="BNACNNG14650D PROTEIN"/>
    <property type="match status" value="1"/>
</dbReference>